<reference evidence="4" key="1">
    <citation type="journal article" date="2012" name="Bioengineered">
        <title>Additional insights into the genome of the oleaginous model alga Nannochloropsis gaditana.</title>
        <authorList>
            <person name="Jinkerson R.E."/>
            <person name="Radakovits R."/>
            <person name="Posewitz M.C."/>
        </authorList>
    </citation>
    <scope>NUCLEOTIDE SEQUENCE</scope>
    <source>
        <strain evidence="4">CCMP526</strain>
    </source>
</reference>
<dbReference type="EMBL" id="JU977001">
    <property type="protein sequence ID" value="AFJ69169.1"/>
    <property type="molecule type" value="mRNA"/>
</dbReference>
<dbReference type="GO" id="GO:0045324">
    <property type="term" value="P:late endosome to vacuole transport"/>
    <property type="evidence" value="ECO:0007669"/>
    <property type="project" value="InterPro"/>
</dbReference>
<dbReference type="Pfam" id="PF22956">
    <property type="entry name" value="VPS15-like_hel"/>
    <property type="match status" value="1"/>
</dbReference>
<feature type="domain" description="Phosphatase 2A Regulatory Subunit A helical" evidence="3">
    <location>
        <begin position="1"/>
        <end position="84"/>
    </location>
</feature>
<evidence type="ECO:0000256" key="2">
    <source>
        <dbReference type="ARBA" id="ARBA00022737"/>
    </source>
</evidence>
<dbReference type="GO" id="GO:0071561">
    <property type="term" value="C:nucleus-vacuole junction"/>
    <property type="evidence" value="ECO:0007669"/>
    <property type="project" value="TreeGrafter"/>
</dbReference>
<dbReference type="GO" id="GO:0034271">
    <property type="term" value="C:phosphatidylinositol 3-kinase complex, class III, type I"/>
    <property type="evidence" value="ECO:0007669"/>
    <property type="project" value="TreeGrafter"/>
</dbReference>
<dbReference type="InterPro" id="IPR011989">
    <property type="entry name" value="ARM-like"/>
</dbReference>
<evidence type="ECO:0000259" key="3">
    <source>
        <dbReference type="Pfam" id="PF22956"/>
    </source>
</evidence>
<protein>
    <submittedName>
        <fullName evidence="4">Other vps15 protein kinase</fullName>
    </submittedName>
</protein>
<dbReference type="InterPro" id="IPR016024">
    <property type="entry name" value="ARM-type_fold"/>
</dbReference>
<dbReference type="InterPro" id="IPR055231">
    <property type="entry name" value="2AA_helical"/>
</dbReference>
<dbReference type="SUPFAM" id="SSF48371">
    <property type="entry name" value="ARM repeat"/>
    <property type="match status" value="1"/>
</dbReference>
<proteinExistence type="evidence at transcript level"/>
<dbReference type="GO" id="GO:0034272">
    <property type="term" value="C:phosphatidylinositol 3-kinase complex, class III, type II"/>
    <property type="evidence" value="ECO:0007669"/>
    <property type="project" value="TreeGrafter"/>
</dbReference>
<keyword evidence="4" id="KW-0418">Kinase</keyword>
<keyword evidence="1" id="KW-0723">Serine/threonine-protein kinase</keyword>
<dbReference type="PANTHER" id="PTHR17583">
    <property type="entry name" value="PHOSPHOINOSITIDE 3-KINASE REGULATORY SUBUNIT 4"/>
    <property type="match status" value="1"/>
</dbReference>
<dbReference type="InterPro" id="IPR045162">
    <property type="entry name" value="Vps15-like"/>
</dbReference>
<dbReference type="PANTHER" id="PTHR17583:SF0">
    <property type="entry name" value="PHOSPHOINOSITIDE 3-KINASE REGULATORY SUBUNIT 4"/>
    <property type="match status" value="1"/>
</dbReference>
<evidence type="ECO:0000256" key="1">
    <source>
        <dbReference type="ARBA" id="ARBA00022527"/>
    </source>
</evidence>
<organism evidence="4">
    <name type="scientific">Nannochloropsis gaditana (strain CCMP526)</name>
    <name type="common">Green microalga</name>
    <name type="synonym">Microchloropsis gaditana</name>
    <dbReference type="NCBI Taxonomy" id="1093141"/>
    <lineage>
        <taxon>Eukaryota</taxon>
        <taxon>Sar</taxon>
        <taxon>Stramenopiles</taxon>
        <taxon>Ochrophyta</taxon>
        <taxon>Eustigmatophyceae</taxon>
        <taxon>Eustigmatales</taxon>
        <taxon>Monodopsidaceae</taxon>
        <taxon>Nannochloropsis</taxon>
    </lineage>
</organism>
<accession>I2CQI6</accession>
<reference evidence="4" key="2">
    <citation type="journal article" date="2012" name="Nat. Commun.">
        <title>Draft genome sequence and genetic transformation of the oleaginous alga Nannochloropis gaditana.</title>
        <authorList>
            <person name="Radakovits R."/>
            <person name="Jinkerson R.E."/>
            <person name="Fuerstenberg S.I."/>
            <person name="Tae H."/>
            <person name="Settlage R.E."/>
            <person name="Boore J.L."/>
            <person name="Posewitz M.C."/>
        </authorList>
    </citation>
    <scope>NUCLEOTIDE SEQUENCE</scope>
    <source>
        <strain evidence="4">CCMP526</strain>
    </source>
</reference>
<dbReference type="GO" id="GO:0004674">
    <property type="term" value="F:protein serine/threonine kinase activity"/>
    <property type="evidence" value="ECO:0007669"/>
    <property type="project" value="UniProtKB-KW"/>
</dbReference>
<gene>
    <name evidence="4" type="ORF">NGATSA_3040600</name>
</gene>
<keyword evidence="2" id="KW-0677">Repeat</keyword>
<dbReference type="GO" id="GO:0006623">
    <property type="term" value="P:protein targeting to vacuole"/>
    <property type="evidence" value="ECO:0007669"/>
    <property type="project" value="TreeGrafter"/>
</dbReference>
<dbReference type="Gene3D" id="1.25.10.10">
    <property type="entry name" value="Leucine-rich Repeat Variant"/>
    <property type="match status" value="1"/>
</dbReference>
<dbReference type="AlphaFoldDB" id="I2CQI6"/>
<feature type="non-terminal residue" evidence="4">
    <location>
        <position position="1"/>
    </location>
</feature>
<sequence length="88" mass="9834">RHLRRPSGKVLAVRLLYRLGCLCDEDVRVNRVLPYLLPLLQDSSALVKATTLRVVTRLLASVASFTGDAPSLFTSYIFNELQKLLYAG</sequence>
<feature type="non-terminal residue" evidence="4">
    <location>
        <position position="88"/>
    </location>
</feature>
<dbReference type="GO" id="GO:0005770">
    <property type="term" value="C:late endosome"/>
    <property type="evidence" value="ECO:0007669"/>
    <property type="project" value="TreeGrafter"/>
</dbReference>
<evidence type="ECO:0000313" key="4">
    <source>
        <dbReference type="EMBL" id="AFJ69169.1"/>
    </source>
</evidence>
<name>I2CQI6_NANGC</name>
<dbReference type="GO" id="GO:0016236">
    <property type="term" value="P:macroautophagy"/>
    <property type="evidence" value="ECO:0007669"/>
    <property type="project" value="InterPro"/>
</dbReference>
<keyword evidence="4" id="KW-0808">Transferase</keyword>